<dbReference type="AlphaFoldDB" id="A0A2I1HK48"/>
<dbReference type="Proteomes" id="UP000234323">
    <property type="component" value="Unassembled WGS sequence"/>
</dbReference>
<name>A0A2I1HK48_9GLOM</name>
<gene>
    <name evidence="1" type="ORF">RhiirA4_481832</name>
</gene>
<reference evidence="1 2" key="1">
    <citation type="submission" date="2015-10" db="EMBL/GenBank/DDBJ databases">
        <title>Genome analyses suggest a sexual origin of heterokaryosis in a supposedly ancient asexual fungus.</title>
        <authorList>
            <person name="Ropars J."/>
            <person name="Sedzielewska K."/>
            <person name="Noel J."/>
            <person name="Charron P."/>
            <person name="Farinelli L."/>
            <person name="Marton T."/>
            <person name="Kruger M."/>
            <person name="Pelin A."/>
            <person name="Brachmann A."/>
            <person name="Corradi N."/>
        </authorList>
    </citation>
    <scope>NUCLEOTIDE SEQUENCE [LARGE SCALE GENOMIC DNA]</scope>
    <source>
        <strain evidence="1 2">A4</strain>
    </source>
</reference>
<evidence type="ECO:0000313" key="2">
    <source>
        <dbReference type="Proteomes" id="UP000234323"/>
    </source>
</evidence>
<keyword evidence="2" id="KW-1185">Reference proteome</keyword>
<dbReference type="VEuPathDB" id="FungiDB:FUN_004545"/>
<accession>A0A2I1HK48</accession>
<proteinExistence type="predicted"/>
<dbReference type="VEuPathDB" id="FungiDB:RhiirFUN_001602"/>
<dbReference type="VEuPathDB" id="FungiDB:RhiirA1_478975"/>
<evidence type="ECO:0000313" key="1">
    <source>
        <dbReference type="EMBL" id="PKY59249.1"/>
    </source>
</evidence>
<dbReference type="EMBL" id="LLXI01003446">
    <property type="protein sequence ID" value="PKY59249.1"/>
    <property type="molecule type" value="Genomic_DNA"/>
</dbReference>
<comment type="caution">
    <text evidence="1">The sequence shown here is derived from an EMBL/GenBank/DDBJ whole genome shotgun (WGS) entry which is preliminary data.</text>
</comment>
<organism evidence="1 2">
    <name type="scientific">Rhizophagus irregularis</name>
    <dbReference type="NCBI Taxonomy" id="588596"/>
    <lineage>
        <taxon>Eukaryota</taxon>
        <taxon>Fungi</taxon>
        <taxon>Fungi incertae sedis</taxon>
        <taxon>Mucoromycota</taxon>
        <taxon>Glomeromycotina</taxon>
        <taxon>Glomeromycetes</taxon>
        <taxon>Glomerales</taxon>
        <taxon>Glomeraceae</taxon>
        <taxon>Rhizophagus</taxon>
    </lineage>
</organism>
<protein>
    <submittedName>
        <fullName evidence="1">Uncharacterized protein</fullName>
    </submittedName>
</protein>
<sequence length="417" mass="46662">MSNLLVAKIEALLLQEPLDTLCGATVVYLTIEDNTLPPYDKVREIVDRAVSSTLSKIDDIVRRTKVLEILPQMEGGYTSVRGLKALKVLNMDREAPPDHTQEEIQQNLSTLKYKLEHPLSEADVNLYGSLKQNLVNITASDLTWRDPEASMVLSDDSDIIKNLGRRQKSVFIEPRENMKSELPDSVVTQCDMFVEIFNNSRVPNITRNEFHNKKWKESETELVKVVERILGALGEIWVNPAFMTSSSRSEQSEGTYVADVIIPLLRASLSGLPNGGICLSMAERQSLASKARRNLGINEERMGKKPDVMGLLKQDEKIIELMYAESSRIVCSKSKKADDEVKLWRETLDGASFASALCRPAGNQFGIVGVQVAGTTMYLNVLVKDLAGIPRYYHLDHAEIPLSPHQSRLSQVSPNFY</sequence>